<keyword evidence="9" id="KW-1185">Reference proteome</keyword>
<dbReference type="InterPro" id="IPR020846">
    <property type="entry name" value="MFS_dom"/>
</dbReference>
<feature type="transmembrane region" description="Helical" evidence="6">
    <location>
        <begin position="406"/>
        <end position="426"/>
    </location>
</feature>
<dbReference type="GO" id="GO:0005886">
    <property type="term" value="C:plasma membrane"/>
    <property type="evidence" value="ECO:0007669"/>
    <property type="project" value="UniProtKB-SubCell"/>
</dbReference>
<evidence type="ECO:0000256" key="6">
    <source>
        <dbReference type="SAM" id="Phobius"/>
    </source>
</evidence>
<gene>
    <name evidence="8" type="ORF">SAMN04489743_2640</name>
</gene>
<dbReference type="AlphaFoldDB" id="A0A1H1ZUV4"/>
<feature type="transmembrane region" description="Helical" evidence="6">
    <location>
        <begin position="315"/>
        <end position="334"/>
    </location>
</feature>
<dbReference type="Proteomes" id="UP000198751">
    <property type="component" value="Chromosome I"/>
</dbReference>
<feature type="transmembrane region" description="Helical" evidence="6">
    <location>
        <begin position="340"/>
        <end position="364"/>
    </location>
</feature>
<reference evidence="9" key="1">
    <citation type="submission" date="2016-10" db="EMBL/GenBank/DDBJ databases">
        <authorList>
            <person name="Varghese N."/>
            <person name="Submissions S."/>
        </authorList>
    </citation>
    <scope>NUCLEOTIDE SEQUENCE [LARGE SCALE GENOMIC DNA]</scope>
    <source>
        <strain evidence="9">IMMIB L-1606</strain>
    </source>
</reference>
<feature type="transmembrane region" description="Helical" evidence="6">
    <location>
        <begin position="376"/>
        <end position="400"/>
    </location>
</feature>
<dbReference type="InterPro" id="IPR036259">
    <property type="entry name" value="MFS_trans_sf"/>
</dbReference>
<sequence length="434" mass="44810">MSDRKGGRKDQADTVPAATRAAFRLSPVIIWLGIVSMATDISSESVAAVLPLYVTGFLGLSTIAFGIIDGINQGASAIVRIGAGWVSDRTGRPKSVAVAGYGLSMVARVGFLFTGGFWSVAAIVTGDRVGKGIRTAPRDAMIAAEAQPDYLARSFGVHRMLDNIGAAAGPLIAFALLSLIPNGYSSVFVVSLAFAVIGVAVLLLAVPNRTVWTGKPPAPEATTREQLAEAPARQPKAGWSRTSWRALKVQGLPRLLVAAGLLGLLTIGDGFVYLLLQSREAFPVQWFPLLFVGTNAAFLVFAIPIGRLADRWGRVPVFLAGHLALFACYLLAAVPAGGTAATLGCLLLLGLFYAATDGVLAALVSQLAVPEHVGTALGTAQTVVALSRMVSAAAFGVLWYAAGPAAAAACVAVLLLPALGAATVLLRGTPRTVS</sequence>
<feature type="transmembrane region" description="Helical" evidence="6">
    <location>
        <begin position="282"/>
        <end position="303"/>
    </location>
</feature>
<keyword evidence="3 6" id="KW-1133">Transmembrane helix</keyword>
<evidence type="ECO:0000256" key="4">
    <source>
        <dbReference type="ARBA" id="ARBA00023136"/>
    </source>
</evidence>
<evidence type="ECO:0000256" key="5">
    <source>
        <dbReference type="SAM" id="MobiDB-lite"/>
    </source>
</evidence>
<feature type="transmembrane region" description="Helical" evidence="6">
    <location>
        <begin position="45"/>
        <end position="68"/>
    </location>
</feature>
<proteinExistence type="predicted"/>
<feature type="transmembrane region" description="Helical" evidence="6">
    <location>
        <begin position="186"/>
        <end position="206"/>
    </location>
</feature>
<feature type="domain" description="Major facilitator superfamily (MFS) profile" evidence="7">
    <location>
        <begin position="26"/>
        <end position="430"/>
    </location>
</feature>
<organism evidence="8 9">
    <name type="scientific">Pseudarthrobacter equi</name>
    <dbReference type="NCBI Taxonomy" id="728066"/>
    <lineage>
        <taxon>Bacteria</taxon>
        <taxon>Bacillati</taxon>
        <taxon>Actinomycetota</taxon>
        <taxon>Actinomycetes</taxon>
        <taxon>Micrococcales</taxon>
        <taxon>Micrococcaceae</taxon>
        <taxon>Pseudarthrobacter</taxon>
    </lineage>
</organism>
<evidence type="ECO:0000256" key="3">
    <source>
        <dbReference type="ARBA" id="ARBA00022989"/>
    </source>
</evidence>
<evidence type="ECO:0000256" key="2">
    <source>
        <dbReference type="ARBA" id="ARBA00022692"/>
    </source>
</evidence>
<dbReference type="RefSeq" id="WP_172829971.1">
    <property type="nucleotide sequence ID" value="NZ_LT629779.1"/>
</dbReference>
<comment type="subcellular location">
    <subcellularLocation>
        <location evidence="1">Cell membrane</location>
        <topology evidence="1">Multi-pass membrane protein</topology>
    </subcellularLocation>
</comment>
<dbReference type="PANTHER" id="PTHR23518:SF2">
    <property type="entry name" value="MAJOR FACILITATOR SUPERFAMILY TRANSPORTER"/>
    <property type="match status" value="1"/>
</dbReference>
<dbReference type="PANTHER" id="PTHR23518">
    <property type="entry name" value="C-METHYLTRANSFERASE"/>
    <property type="match status" value="1"/>
</dbReference>
<name>A0A1H1ZUV4_9MICC</name>
<evidence type="ECO:0000313" key="8">
    <source>
        <dbReference type="EMBL" id="SDT37470.1"/>
    </source>
</evidence>
<evidence type="ECO:0000256" key="1">
    <source>
        <dbReference type="ARBA" id="ARBA00004651"/>
    </source>
</evidence>
<dbReference type="SUPFAM" id="SSF103473">
    <property type="entry name" value="MFS general substrate transporter"/>
    <property type="match status" value="1"/>
</dbReference>
<dbReference type="PROSITE" id="PS50850">
    <property type="entry name" value="MFS"/>
    <property type="match status" value="1"/>
</dbReference>
<dbReference type="Gene3D" id="1.20.1250.20">
    <property type="entry name" value="MFS general substrate transporter like domains"/>
    <property type="match status" value="1"/>
</dbReference>
<dbReference type="GO" id="GO:0022857">
    <property type="term" value="F:transmembrane transporter activity"/>
    <property type="evidence" value="ECO:0007669"/>
    <property type="project" value="InterPro"/>
</dbReference>
<dbReference type="CDD" id="cd17370">
    <property type="entry name" value="MFS_MJ1317_like"/>
    <property type="match status" value="1"/>
</dbReference>
<dbReference type="InterPro" id="IPR011701">
    <property type="entry name" value="MFS"/>
</dbReference>
<keyword evidence="2 6" id="KW-0812">Transmembrane</keyword>
<feature type="transmembrane region" description="Helical" evidence="6">
    <location>
        <begin position="255"/>
        <end position="276"/>
    </location>
</feature>
<feature type="transmembrane region" description="Helical" evidence="6">
    <location>
        <begin position="160"/>
        <end position="180"/>
    </location>
</feature>
<accession>A0A1H1ZUV4</accession>
<feature type="region of interest" description="Disordered" evidence="5">
    <location>
        <begin position="215"/>
        <end position="234"/>
    </location>
</feature>
<evidence type="ECO:0000259" key="7">
    <source>
        <dbReference type="PROSITE" id="PS50850"/>
    </source>
</evidence>
<dbReference type="Pfam" id="PF07690">
    <property type="entry name" value="MFS_1"/>
    <property type="match status" value="1"/>
</dbReference>
<protein>
    <submittedName>
        <fullName evidence="8">Na+/melibiose symporter</fullName>
    </submittedName>
</protein>
<evidence type="ECO:0000313" key="9">
    <source>
        <dbReference type="Proteomes" id="UP000198751"/>
    </source>
</evidence>
<keyword evidence="4 6" id="KW-0472">Membrane</keyword>
<dbReference type="EMBL" id="LT629779">
    <property type="protein sequence ID" value="SDT37470.1"/>
    <property type="molecule type" value="Genomic_DNA"/>
</dbReference>